<gene>
    <name evidence="2" type="ORF">RJJ65_37890</name>
</gene>
<dbReference type="PANTHER" id="PTHR22939">
    <property type="entry name" value="SERINE PROTEASE FAMILY S1C HTRA-RELATED"/>
    <property type="match status" value="1"/>
</dbReference>
<dbReference type="PRINTS" id="PR00834">
    <property type="entry name" value="PROTEASES2C"/>
</dbReference>
<dbReference type="InterPro" id="IPR001940">
    <property type="entry name" value="Peptidase_S1C"/>
</dbReference>
<sequence length="142" mass="15649">MSINHLQKGLFAVVTSVATAQPSFAAVPVDFSSLVEDVSPAVVRVSVTKKLTQEELLQQQLPDILKRFFGNNVQIPNQPRPQEQNSYGSAFFITKDGYLLTNHHVVSDASKITITLNDRRELDVTLVGSDARTDVAVLKVKE</sequence>
<feature type="chain" id="PRO_5042573911" evidence="1">
    <location>
        <begin position="26"/>
        <end position="142"/>
    </location>
</feature>
<dbReference type="Proteomes" id="UP001268610">
    <property type="component" value="Unassembled WGS sequence"/>
</dbReference>
<accession>A0AAJ2H2P6</accession>
<dbReference type="InterPro" id="IPR009003">
    <property type="entry name" value="Peptidase_S1_PA"/>
</dbReference>
<dbReference type="SUPFAM" id="SSF50494">
    <property type="entry name" value="Trypsin-like serine proteases"/>
    <property type="match status" value="1"/>
</dbReference>
<dbReference type="GO" id="GO:0004252">
    <property type="term" value="F:serine-type endopeptidase activity"/>
    <property type="evidence" value="ECO:0007669"/>
    <property type="project" value="InterPro"/>
</dbReference>
<evidence type="ECO:0000313" key="3">
    <source>
        <dbReference type="Proteomes" id="UP001268610"/>
    </source>
</evidence>
<dbReference type="Pfam" id="PF13365">
    <property type="entry name" value="Trypsin_2"/>
    <property type="match status" value="1"/>
</dbReference>
<dbReference type="RefSeq" id="WP_310866404.1">
    <property type="nucleotide sequence ID" value="NZ_JAVLSF010000687.1"/>
</dbReference>
<organism evidence="2 3">
    <name type="scientific">Rhizobium hidalgonense</name>
    <dbReference type="NCBI Taxonomy" id="1538159"/>
    <lineage>
        <taxon>Bacteria</taxon>
        <taxon>Pseudomonadati</taxon>
        <taxon>Pseudomonadota</taxon>
        <taxon>Alphaproteobacteria</taxon>
        <taxon>Hyphomicrobiales</taxon>
        <taxon>Rhizobiaceae</taxon>
        <taxon>Rhizobium/Agrobacterium group</taxon>
        <taxon>Rhizobium</taxon>
    </lineage>
</organism>
<feature type="signal peptide" evidence="1">
    <location>
        <begin position="1"/>
        <end position="25"/>
    </location>
</feature>
<evidence type="ECO:0000313" key="2">
    <source>
        <dbReference type="EMBL" id="MDR9778315.1"/>
    </source>
</evidence>
<keyword evidence="1" id="KW-0732">Signal</keyword>
<comment type="caution">
    <text evidence="2">The sequence shown here is derived from an EMBL/GenBank/DDBJ whole genome shotgun (WGS) entry which is preliminary data.</text>
</comment>
<dbReference type="InterPro" id="IPR043504">
    <property type="entry name" value="Peptidase_S1_PA_chymotrypsin"/>
</dbReference>
<name>A0AAJ2H2P6_9HYPH</name>
<reference evidence="2" key="1">
    <citation type="submission" date="2023-04" db="EMBL/GenBank/DDBJ databases">
        <title>Genomic characterization of faba bean (Vicia faba) microsymbionts in Mexican soils.</title>
        <authorList>
            <person name="Rivera Orduna F.N."/>
            <person name="Guevara-Luna J."/>
            <person name="Yan J."/>
            <person name="Arroyo-Herrera I."/>
            <person name="Li Y."/>
            <person name="Vasquez-Murrieta M.S."/>
            <person name="Wang E.T."/>
        </authorList>
    </citation>
    <scope>NUCLEOTIDE SEQUENCE</scope>
    <source>
        <strain evidence="2">CH26</strain>
    </source>
</reference>
<protein>
    <submittedName>
        <fullName evidence="2">Trypsin-like peptidase domain-containing protein</fullName>
    </submittedName>
</protein>
<dbReference type="PANTHER" id="PTHR22939:SF130">
    <property type="entry name" value="PERIPLASMIC SERINE ENDOPROTEASE DEGP-LIKE-RELATED"/>
    <property type="match status" value="1"/>
</dbReference>
<dbReference type="GO" id="GO:0030313">
    <property type="term" value="C:cell envelope"/>
    <property type="evidence" value="ECO:0007669"/>
    <property type="project" value="UniProtKB-SubCell"/>
</dbReference>
<dbReference type="GO" id="GO:0042597">
    <property type="term" value="C:periplasmic space"/>
    <property type="evidence" value="ECO:0007669"/>
    <property type="project" value="TreeGrafter"/>
</dbReference>
<dbReference type="EMBL" id="JAVLSF010000687">
    <property type="protein sequence ID" value="MDR9778315.1"/>
    <property type="molecule type" value="Genomic_DNA"/>
</dbReference>
<dbReference type="Gene3D" id="2.40.10.10">
    <property type="entry name" value="Trypsin-like serine proteases"/>
    <property type="match status" value="1"/>
</dbReference>
<evidence type="ECO:0000256" key="1">
    <source>
        <dbReference type="SAM" id="SignalP"/>
    </source>
</evidence>
<dbReference type="AlphaFoldDB" id="A0AAJ2H2P6"/>
<proteinExistence type="predicted"/>
<dbReference type="GO" id="GO:0006508">
    <property type="term" value="P:proteolysis"/>
    <property type="evidence" value="ECO:0007669"/>
    <property type="project" value="InterPro"/>
</dbReference>
<feature type="non-terminal residue" evidence="2">
    <location>
        <position position="142"/>
    </location>
</feature>